<name>A0A9W8V8A3_9HYPO</name>
<dbReference type="Proteomes" id="UP001152049">
    <property type="component" value="Unassembled WGS sequence"/>
</dbReference>
<feature type="region of interest" description="Disordered" evidence="1">
    <location>
        <begin position="56"/>
        <end position="190"/>
    </location>
</feature>
<reference evidence="2" key="1">
    <citation type="submission" date="2022-09" db="EMBL/GenBank/DDBJ databases">
        <title>Fusarium specimens isolated from Avocado Roots.</title>
        <authorList>
            <person name="Stajich J."/>
            <person name="Roper C."/>
            <person name="Heimlech-Rivalta G."/>
        </authorList>
    </citation>
    <scope>NUCLEOTIDE SEQUENCE</scope>
    <source>
        <strain evidence="2">CF00136</strain>
    </source>
</reference>
<dbReference type="EMBL" id="JAOQAZ010000037">
    <property type="protein sequence ID" value="KAJ4248081.1"/>
    <property type="molecule type" value="Genomic_DNA"/>
</dbReference>
<comment type="caution">
    <text evidence="2">The sequence shown here is derived from an EMBL/GenBank/DDBJ whole genome shotgun (WGS) entry which is preliminary data.</text>
</comment>
<organism evidence="2 3">
    <name type="scientific">Fusarium torreyae</name>
    <dbReference type="NCBI Taxonomy" id="1237075"/>
    <lineage>
        <taxon>Eukaryota</taxon>
        <taxon>Fungi</taxon>
        <taxon>Dikarya</taxon>
        <taxon>Ascomycota</taxon>
        <taxon>Pezizomycotina</taxon>
        <taxon>Sordariomycetes</taxon>
        <taxon>Hypocreomycetidae</taxon>
        <taxon>Hypocreales</taxon>
        <taxon>Nectriaceae</taxon>
        <taxon>Fusarium</taxon>
    </lineage>
</organism>
<keyword evidence="3" id="KW-1185">Reference proteome</keyword>
<protein>
    <submittedName>
        <fullName evidence="2">Uncharacterized protein</fullName>
    </submittedName>
</protein>
<evidence type="ECO:0000313" key="2">
    <source>
        <dbReference type="EMBL" id="KAJ4248081.1"/>
    </source>
</evidence>
<accession>A0A9W8V8A3</accession>
<dbReference type="AlphaFoldDB" id="A0A9W8V8A3"/>
<evidence type="ECO:0000256" key="1">
    <source>
        <dbReference type="SAM" id="MobiDB-lite"/>
    </source>
</evidence>
<dbReference type="OrthoDB" id="5077730at2759"/>
<feature type="compositionally biased region" description="Polar residues" evidence="1">
    <location>
        <begin position="70"/>
        <end position="90"/>
    </location>
</feature>
<evidence type="ECO:0000313" key="3">
    <source>
        <dbReference type="Proteomes" id="UP001152049"/>
    </source>
</evidence>
<sequence length="190" mass="20509">MNSSKRKLPKNIERSITTRAEGMVRKAMELSRLGARVAIYIEKRDEDKAFRFKTHSAMEPNWGPAANFVSGESEQGPSAAQSPNLRSSPSLPDMESLDLNWPSMGGGPKTEPLPLIAWDDIGVTGTLRPQGDSGASSAAGPPPASKPVAAEAAPRLSRKRPVSMDDAPPPELRTAKRAKRKGPLSPWFKN</sequence>
<gene>
    <name evidence="2" type="ORF">NW762_012851</name>
</gene>
<proteinExistence type="predicted"/>